<feature type="compositionally biased region" description="Low complexity" evidence="2">
    <location>
        <begin position="30"/>
        <end position="57"/>
    </location>
</feature>
<evidence type="ECO:0000313" key="4">
    <source>
        <dbReference type="EMBL" id="NHA69345.1"/>
    </source>
</evidence>
<feature type="region of interest" description="Disordered" evidence="2">
    <location>
        <begin position="30"/>
        <end position="67"/>
    </location>
</feature>
<sequence length="384" mass="40309">MVRTPRARRGLAVAAVVVAGWSLPCSGALAADDPSPSASASPSPSSSPGAEPSVPSDSDVDAARDAAEAATAEIAELTDRLDAAEARLEALQVHVAEAVSAQDEAEQELAAAETASRAAITRLAVARRVLDDADSALSGHAALMYMQGGELANLTTMLLTPPDAISDVSFVLDQDAHEARERLDAATAAEAEATARTQALSEARLESARALHKADRARAAATREAEKAGAEAARLSAQQEEMTARLRTLRKDADDLEARRALAARDGAALLGLQVAGAASGAPKEAQDIAQRLVTDRGWDDEEFACLVTLWHNESGWSWSATNPSSGAYGIPQSLPGWKMASAGEDWLTNPETQIRWGLGYIEDTYGSPCGALDAFSSRSPHWY</sequence>
<evidence type="ECO:0000256" key="3">
    <source>
        <dbReference type="SAM" id="SignalP"/>
    </source>
</evidence>
<feature type="coiled-coil region" evidence="1">
    <location>
        <begin position="176"/>
        <end position="266"/>
    </location>
</feature>
<proteinExistence type="predicted"/>
<dbReference type="AlphaFoldDB" id="A0A8T6R911"/>
<reference evidence="4" key="1">
    <citation type="submission" date="2020-03" db="EMBL/GenBank/DDBJ databases">
        <title>Phycicoccus flavus sp. nov., a novel endophytic actinobacterium isolated from branch of Kandelia candel.</title>
        <authorList>
            <person name="Tuo L."/>
        </authorList>
    </citation>
    <scope>NUCLEOTIDE SEQUENCE</scope>
    <source>
        <strain evidence="4">CMS6Z-2</strain>
    </source>
</reference>
<name>A0A8T6R911_9MICO</name>
<dbReference type="Proteomes" id="UP000287866">
    <property type="component" value="Unassembled WGS sequence"/>
</dbReference>
<protein>
    <recommendedName>
        <fullName evidence="6">Lytic transglycosylase domain-containing protein</fullName>
    </recommendedName>
</protein>
<evidence type="ECO:0000313" key="5">
    <source>
        <dbReference type="Proteomes" id="UP000287866"/>
    </source>
</evidence>
<dbReference type="RefSeq" id="WP_165566792.1">
    <property type="nucleotide sequence ID" value="NZ_SAYU02000056.1"/>
</dbReference>
<evidence type="ECO:0008006" key="6">
    <source>
        <dbReference type="Google" id="ProtNLM"/>
    </source>
</evidence>
<accession>A0A8T6R911</accession>
<comment type="caution">
    <text evidence="4">The sequence shown here is derived from an EMBL/GenBank/DDBJ whole genome shotgun (WGS) entry which is preliminary data.</text>
</comment>
<dbReference type="EMBL" id="SAYU02000056">
    <property type="protein sequence ID" value="NHA69345.1"/>
    <property type="molecule type" value="Genomic_DNA"/>
</dbReference>
<gene>
    <name evidence="4" type="ORF">EPD83_014975</name>
</gene>
<feature type="signal peptide" evidence="3">
    <location>
        <begin position="1"/>
        <end position="30"/>
    </location>
</feature>
<dbReference type="SUPFAM" id="SSF53955">
    <property type="entry name" value="Lysozyme-like"/>
    <property type="match status" value="1"/>
</dbReference>
<organism evidence="4 5">
    <name type="scientific">Phycicoccus flavus</name>
    <dbReference type="NCBI Taxonomy" id="2502783"/>
    <lineage>
        <taxon>Bacteria</taxon>
        <taxon>Bacillati</taxon>
        <taxon>Actinomycetota</taxon>
        <taxon>Actinomycetes</taxon>
        <taxon>Micrococcales</taxon>
        <taxon>Intrasporangiaceae</taxon>
        <taxon>Phycicoccus</taxon>
    </lineage>
</organism>
<keyword evidence="1" id="KW-0175">Coiled coil</keyword>
<keyword evidence="5" id="KW-1185">Reference proteome</keyword>
<evidence type="ECO:0000256" key="1">
    <source>
        <dbReference type="SAM" id="Coils"/>
    </source>
</evidence>
<dbReference type="InterPro" id="IPR023346">
    <property type="entry name" value="Lysozyme-like_dom_sf"/>
</dbReference>
<keyword evidence="3" id="KW-0732">Signal</keyword>
<evidence type="ECO:0000256" key="2">
    <source>
        <dbReference type="SAM" id="MobiDB-lite"/>
    </source>
</evidence>
<feature type="chain" id="PRO_5035752247" description="Lytic transglycosylase domain-containing protein" evidence="3">
    <location>
        <begin position="31"/>
        <end position="384"/>
    </location>
</feature>